<organism evidence="6 7">
    <name type="scientific">Candidatus Ornithospirochaeta stercoripullorum</name>
    <dbReference type="NCBI Taxonomy" id="2840899"/>
    <lineage>
        <taxon>Bacteria</taxon>
        <taxon>Pseudomonadati</taxon>
        <taxon>Spirochaetota</taxon>
        <taxon>Spirochaetia</taxon>
        <taxon>Spirochaetales</taxon>
        <taxon>Spirochaetaceae</taxon>
        <taxon>Spirochaetaceae incertae sedis</taxon>
        <taxon>Candidatus Ornithospirochaeta</taxon>
    </lineage>
</organism>
<dbReference type="GO" id="GO:0016788">
    <property type="term" value="F:hydrolase activity, acting on ester bonds"/>
    <property type="evidence" value="ECO:0007669"/>
    <property type="project" value="InterPro"/>
</dbReference>
<evidence type="ECO:0000256" key="2">
    <source>
        <dbReference type="ARBA" id="ARBA00022729"/>
    </source>
</evidence>
<feature type="signal peptide" evidence="3">
    <location>
        <begin position="1"/>
        <end position="24"/>
    </location>
</feature>
<proteinExistence type="inferred from homology"/>
<evidence type="ECO:0000256" key="1">
    <source>
        <dbReference type="ARBA" id="ARBA00006654"/>
    </source>
</evidence>
<dbReference type="InterPro" id="IPR006179">
    <property type="entry name" value="5_nucleotidase/apyrase"/>
</dbReference>
<evidence type="ECO:0000256" key="3">
    <source>
        <dbReference type="RuleBase" id="RU362119"/>
    </source>
</evidence>
<comment type="caution">
    <text evidence="6">The sequence shown here is derived from an EMBL/GenBank/DDBJ whole genome shotgun (WGS) entry which is preliminary data.</text>
</comment>
<dbReference type="Proteomes" id="UP000823615">
    <property type="component" value="Unassembled WGS sequence"/>
</dbReference>
<dbReference type="InterPro" id="IPR036907">
    <property type="entry name" value="5'-Nucleotdase_C_sf"/>
</dbReference>
<feature type="domain" description="Calcineurin-like phosphoesterase" evidence="4">
    <location>
        <begin position="36"/>
        <end position="240"/>
    </location>
</feature>
<dbReference type="InterPro" id="IPR029052">
    <property type="entry name" value="Metallo-depent_PP-like"/>
</dbReference>
<keyword evidence="2 3" id="KW-0732">Signal</keyword>
<dbReference type="PANTHER" id="PTHR11575:SF24">
    <property type="entry name" value="5'-NUCLEOTIDASE"/>
    <property type="match status" value="1"/>
</dbReference>
<dbReference type="GO" id="GO:0046872">
    <property type="term" value="F:metal ion binding"/>
    <property type="evidence" value="ECO:0007669"/>
    <property type="project" value="InterPro"/>
</dbReference>
<keyword evidence="3" id="KW-0378">Hydrolase</keyword>
<protein>
    <submittedName>
        <fullName evidence="6">Bifunctional metallophosphatase/5'-nucleotidase</fullName>
    </submittedName>
</protein>
<feature type="domain" description="5'-Nucleotidase C-terminal" evidence="5">
    <location>
        <begin position="332"/>
        <end position="499"/>
    </location>
</feature>
<feature type="chain" id="PRO_5039756873" evidence="3">
    <location>
        <begin position="25"/>
        <end position="542"/>
    </location>
</feature>
<gene>
    <name evidence="6" type="ORF">IAA97_07275</name>
</gene>
<dbReference type="Pfam" id="PF00149">
    <property type="entry name" value="Metallophos"/>
    <property type="match status" value="1"/>
</dbReference>
<dbReference type="PRINTS" id="PR01607">
    <property type="entry name" value="APYRASEFAMLY"/>
</dbReference>
<evidence type="ECO:0000259" key="4">
    <source>
        <dbReference type="Pfam" id="PF00149"/>
    </source>
</evidence>
<dbReference type="Pfam" id="PF02872">
    <property type="entry name" value="5_nucleotid_C"/>
    <property type="match status" value="1"/>
</dbReference>
<dbReference type="GO" id="GO:0000166">
    <property type="term" value="F:nucleotide binding"/>
    <property type="evidence" value="ECO:0007669"/>
    <property type="project" value="UniProtKB-KW"/>
</dbReference>
<reference evidence="6" key="1">
    <citation type="submission" date="2020-10" db="EMBL/GenBank/DDBJ databases">
        <authorList>
            <person name="Gilroy R."/>
        </authorList>
    </citation>
    <scope>NUCLEOTIDE SEQUENCE</scope>
    <source>
        <strain evidence="6">7293</strain>
    </source>
</reference>
<dbReference type="InterPro" id="IPR006146">
    <property type="entry name" value="5'-Nucleotdase_CS"/>
</dbReference>
<keyword evidence="3" id="KW-0547">Nucleotide-binding</keyword>
<dbReference type="Gene3D" id="3.60.21.10">
    <property type="match status" value="1"/>
</dbReference>
<dbReference type="InterPro" id="IPR008334">
    <property type="entry name" value="5'-Nucleotdase_C"/>
</dbReference>
<evidence type="ECO:0000313" key="6">
    <source>
        <dbReference type="EMBL" id="MBO8436760.1"/>
    </source>
</evidence>
<accession>A0A9D9H2K4</accession>
<dbReference type="SUPFAM" id="SSF56300">
    <property type="entry name" value="Metallo-dependent phosphatases"/>
    <property type="match status" value="1"/>
</dbReference>
<dbReference type="PANTHER" id="PTHR11575">
    <property type="entry name" value="5'-NUCLEOTIDASE-RELATED"/>
    <property type="match status" value="1"/>
</dbReference>
<evidence type="ECO:0000313" key="7">
    <source>
        <dbReference type="Proteomes" id="UP000823615"/>
    </source>
</evidence>
<dbReference type="CDD" id="cd00845">
    <property type="entry name" value="MPP_UshA_N_like"/>
    <property type="match status" value="1"/>
</dbReference>
<dbReference type="SUPFAM" id="SSF55816">
    <property type="entry name" value="5'-nucleotidase (syn. UDP-sugar hydrolase), C-terminal domain"/>
    <property type="match status" value="1"/>
</dbReference>
<dbReference type="Gene3D" id="3.90.780.10">
    <property type="entry name" value="5'-Nucleotidase, C-terminal domain"/>
    <property type="match status" value="1"/>
</dbReference>
<dbReference type="EMBL" id="JADIMT010000085">
    <property type="protein sequence ID" value="MBO8436760.1"/>
    <property type="molecule type" value="Genomic_DNA"/>
</dbReference>
<comment type="similarity">
    <text evidence="1 3">Belongs to the 5'-nucleotidase family.</text>
</comment>
<dbReference type="GO" id="GO:0009166">
    <property type="term" value="P:nucleotide catabolic process"/>
    <property type="evidence" value="ECO:0007669"/>
    <property type="project" value="InterPro"/>
</dbReference>
<name>A0A9D9H2K4_9SPIO</name>
<dbReference type="InterPro" id="IPR004843">
    <property type="entry name" value="Calcineurin-like_PHP"/>
</dbReference>
<reference evidence="6" key="2">
    <citation type="journal article" date="2021" name="PeerJ">
        <title>Extensive microbial diversity within the chicken gut microbiome revealed by metagenomics and culture.</title>
        <authorList>
            <person name="Gilroy R."/>
            <person name="Ravi A."/>
            <person name="Getino M."/>
            <person name="Pursley I."/>
            <person name="Horton D.L."/>
            <person name="Alikhan N.F."/>
            <person name="Baker D."/>
            <person name="Gharbi K."/>
            <person name="Hall N."/>
            <person name="Watson M."/>
            <person name="Adriaenssens E.M."/>
            <person name="Foster-Nyarko E."/>
            <person name="Jarju S."/>
            <person name="Secka A."/>
            <person name="Antonio M."/>
            <person name="Oren A."/>
            <person name="Chaudhuri R.R."/>
            <person name="La Ragione R."/>
            <person name="Hildebrand F."/>
            <person name="Pallen M.J."/>
        </authorList>
    </citation>
    <scope>NUCLEOTIDE SEQUENCE</scope>
    <source>
        <strain evidence="6">7293</strain>
    </source>
</reference>
<evidence type="ECO:0000259" key="5">
    <source>
        <dbReference type="Pfam" id="PF02872"/>
    </source>
</evidence>
<dbReference type="AlphaFoldDB" id="A0A9D9H2K4"/>
<sequence length="542" mass="57947">MVKGMRKLATLAILFVFTITSVFASDALPFEGKTVILHTNDVHGSIAGYANLAELRNEYEAQGADVILVDAGDFSQGTTYVSTSKGADAVTMMNITGYDVATLGNHEFDYGYAQLKDNLSKAEFQVICADAFDESGNTIYPASTIITTDDDLDIGFVGFETPEAQTKANPALIKGLHFAAGDELYTIAQENIDELEAEGADLIIAISHLGVDAESAPNRSTDLWANTTGFDFIIDGHSHTVMTEGENGEPIQSTGTAFANIGVIVIDNETKTIEDNFLQSVSHDEDGTTVYDIPNDVQVSGYAQEIMDRVNGEYNIVFAQSLVDLNGERDPGNRTEETNLGSLIADAIMWTVLKDEGSLTVDNAHALAIVNGGGIRASISAGSVTKKDINTVLPFGNTITVVYVTGTELLEALEASTYCTPTAIGGFPQVSGIEFTVDTTKPYDANAETYPASTYYGPASINRVTINNVNGEPFDINATYAVITNDFMAAGGDTYYAFASSTNKFDTGIPLDEAVMAYVTDQLSGVIGEEYAQPFGRIHIVK</sequence>
<dbReference type="PROSITE" id="PS00786">
    <property type="entry name" value="5_NUCLEOTIDASE_2"/>
    <property type="match status" value="1"/>
</dbReference>